<proteinExistence type="predicted"/>
<feature type="region of interest" description="Disordered" evidence="1">
    <location>
        <begin position="473"/>
        <end position="510"/>
    </location>
</feature>
<feature type="region of interest" description="Disordered" evidence="1">
    <location>
        <begin position="928"/>
        <end position="1081"/>
    </location>
</feature>
<dbReference type="GO" id="GO:0031267">
    <property type="term" value="F:small GTPase binding"/>
    <property type="evidence" value="ECO:0007669"/>
    <property type="project" value="InterPro"/>
</dbReference>
<evidence type="ECO:0000256" key="1">
    <source>
        <dbReference type="SAM" id="MobiDB-lite"/>
    </source>
</evidence>
<feature type="region of interest" description="Disordered" evidence="1">
    <location>
        <begin position="546"/>
        <end position="570"/>
    </location>
</feature>
<dbReference type="Proteomes" id="UP001151582">
    <property type="component" value="Unassembled WGS sequence"/>
</dbReference>
<comment type="caution">
    <text evidence="3">The sequence shown here is derived from an EMBL/GenBank/DDBJ whole genome shotgun (WGS) entry which is preliminary data.</text>
</comment>
<feature type="compositionally biased region" description="Low complexity" evidence="1">
    <location>
        <begin position="786"/>
        <end position="810"/>
    </location>
</feature>
<dbReference type="Gene3D" id="1.10.555.10">
    <property type="entry name" value="Rho GTPase activation protein"/>
    <property type="match status" value="1"/>
</dbReference>
<keyword evidence="4" id="KW-1185">Reference proteome</keyword>
<feature type="compositionally biased region" description="Low complexity" evidence="1">
    <location>
        <begin position="644"/>
        <end position="657"/>
    </location>
</feature>
<feature type="compositionally biased region" description="Low complexity" evidence="1">
    <location>
        <begin position="44"/>
        <end position="55"/>
    </location>
</feature>
<name>A0A9W8ECK0_9FUNG</name>
<dbReference type="AlphaFoldDB" id="A0A9W8ECK0"/>
<organism evidence="3 4">
    <name type="scientific">Dimargaris verticillata</name>
    <dbReference type="NCBI Taxonomy" id="2761393"/>
    <lineage>
        <taxon>Eukaryota</taxon>
        <taxon>Fungi</taxon>
        <taxon>Fungi incertae sedis</taxon>
        <taxon>Zoopagomycota</taxon>
        <taxon>Kickxellomycotina</taxon>
        <taxon>Dimargaritomycetes</taxon>
        <taxon>Dimargaritales</taxon>
        <taxon>Dimargaritaceae</taxon>
        <taxon>Dimargaris</taxon>
    </lineage>
</organism>
<reference evidence="3" key="1">
    <citation type="submission" date="2022-07" db="EMBL/GenBank/DDBJ databases">
        <title>Phylogenomic reconstructions and comparative analyses of Kickxellomycotina fungi.</title>
        <authorList>
            <person name="Reynolds N.K."/>
            <person name="Stajich J.E."/>
            <person name="Barry K."/>
            <person name="Grigoriev I.V."/>
            <person name="Crous P."/>
            <person name="Smith M.E."/>
        </authorList>
    </citation>
    <scope>NUCLEOTIDE SEQUENCE</scope>
    <source>
        <strain evidence="3">RSA 567</strain>
    </source>
</reference>
<feature type="compositionally biased region" description="Gly residues" evidence="1">
    <location>
        <begin position="553"/>
        <end position="563"/>
    </location>
</feature>
<dbReference type="OrthoDB" id="185175at2759"/>
<dbReference type="PANTHER" id="PTHR12783:SF5">
    <property type="entry name" value="RALA-BINDING PROTEIN 1"/>
    <property type="match status" value="1"/>
</dbReference>
<feature type="compositionally biased region" description="Basic residues" evidence="1">
    <location>
        <begin position="139"/>
        <end position="149"/>
    </location>
</feature>
<feature type="region of interest" description="Disordered" evidence="1">
    <location>
        <begin position="122"/>
        <end position="215"/>
    </location>
</feature>
<dbReference type="GO" id="GO:0005096">
    <property type="term" value="F:GTPase activator activity"/>
    <property type="evidence" value="ECO:0007669"/>
    <property type="project" value="InterPro"/>
</dbReference>
<feature type="compositionally biased region" description="Pro residues" evidence="1">
    <location>
        <begin position="1067"/>
        <end position="1081"/>
    </location>
</feature>
<feature type="compositionally biased region" description="Polar residues" evidence="1">
    <location>
        <begin position="847"/>
        <end position="856"/>
    </location>
</feature>
<feature type="compositionally biased region" description="Pro residues" evidence="1">
    <location>
        <begin position="1042"/>
        <end position="1052"/>
    </location>
</feature>
<feature type="compositionally biased region" description="Polar residues" evidence="1">
    <location>
        <begin position="587"/>
        <end position="597"/>
    </location>
</feature>
<evidence type="ECO:0000259" key="2">
    <source>
        <dbReference type="PROSITE" id="PS50238"/>
    </source>
</evidence>
<feature type="domain" description="Rho-GAP" evidence="2">
    <location>
        <begin position="234"/>
        <end position="422"/>
    </location>
</feature>
<protein>
    <recommendedName>
        <fullName evidence="2">Rho-GAP domain-containing protein</fullName>
    </recommendedName>
</protein>
<dbReference type="SMART" id="SM00324">
    <property type="entry name" value="RhoGAP"/>
    <property type="match status" value="1"/>
</dbReference>
<dbReference type="EMBL" id="JANBQB010000456">
    <property type="protein sequence ID" value="KAJ1976188.1"/>
    <property type="molecule type" value="Genomic_DNA"/>
</dbReference>
<gene>
    <name evidence="3" type="ORF">H4R34_004075</name>
</gene>
<feature type="region of interest" description="Disordered" evidence="1">
    <location>
        <begin position="719"/>
        <end position="882"/>
    </location>
</feature>
<dbReference type="Pfam" id="PF00620">
    <property type="entry name" value="RhoGAP"/>
    <property type="match status" value="1"/>
</dbReference>
<sequence>MLKFNKGKKAELRLSEAATSSDQPHIKRDKSPRISFFPFRSHGHTSTTPHTPLTTDRIGSPLKAVSARKSTERERLPQEYDTTQSPKLSLDETALSHHAAVSGHDLSAFNARAGHPSLDAIPAKSMYIGGPPPATYPKTKAKDKSKRKDKASPSKRAPGPKESKPSKSRGLGMFSGWSSRKQSDKSPTSAVPRALTTSHESLKGTPLCPDGSLSPRTKNSPIFGIEIADAARVTPLEDGLPLPAVVIRCIEYLDDQGLYEVGLYRIPGSTTRVNKLRAVFDKGHDINLEDCETDPHSVAGLLKLYLRELPSAALTDELLPEFNAVANTPLDNDTDQYERDYHIALNLAEIAKRLPDPNYYLFHWLCRHLARLDYYSDINKMNLSNLGLIFCPTLRVKSYIFRAFITQSDVIFPLPRLPIDIGSAHAADSSKPSRLSVMASNSRPGSLVVQDDLGPVGSARTSLVDAEDQLAPRAIQRRSGKTPLSACEPANTPSPRHSIRATPRARGSGGRLSCYDDMDLDHMSHVYNTDEILRYFHALRHSAAFPEAPGQGTADGGGPGPVGSGQQSTEALPAHLAHLEELQQMTGNGQCASINRSKMTRSQRRRGVFITPTDQWAVPQEEFSPTDYQEAAIIPQSTQADVVSSASLTSSAQDSSTPPDSSAEETLDPFTDVPASRPREASEEFVTAPSSIAPSSPPPFGPNTADARDRRLSSIAITHSSSACPARHPLNRSTHQNRRTSHPSAAPAHKMVPLPPRPSLDVDVKHEFGVLVTPDESNSPPPPLAPIAAASGSGHPTHSFEFSSSSSDSDGLFVKDDTVDGETFGHSQASNHRQSHPHLASPDGTDTDQASVSTVSEPDDAVPQSALSGECSDQAHSPPTRKYLVQPFLTAEEEEKDQHVKSFNVNGNDLTPVDQGSNMQSRYLNATYPADGDRYAPFPADSTAPDCSKTPPSGPRRYPKRRSELLGVFTQGRSISPDHLAEEPPQGMPTGHSAVPVRKPSHPGGVGFNALPTPEFSSAGCASPTSDPSSFSHSPRLGVSPPSVPPTAPLPHLPESRVELAHGHGGGPPPIPPKLPPRPHS</sequence>
<dbReference type="SUPFAM" id="SSF48350">
    <property type="entry name" value="GTPase activation domain, GAP"/>
    <property type="match status" value="1"/>
</dbReference>
<dbReference type="GO" id="GO:0007264">
    <property type="term" value="P:small GTPase-mediated signal transduction"/>
    <property type="evidence" value="ECO:0007669"/>
    <property type="project" value="InterPro"/>
</dbReference>
<evidence type="ECO:0000313" key="3">
    <source>
        <dbReference type="EMBL" id="KAJ1976188.1"/>
    </source>
</evidence>
<dbReference type="InterPro" id="IPR000198">
    <property type="entry name" value="RhoGAP_dom"/>
</dbReference>
<feature type="compositionally biased region" description="Basic and acidic residues" evidence="1">
    <location>
        <begin position="69"/>
        <end position="78"/>
    </location>
</feature>
<feature type="compositionally biased region" description="Low complexity" evidence="1">
    <location>
        <begin position="1023"/>
        <end position="1041"/>
    </location>
</feature>
<feature type="region of interest" description="Disordered" evidence="1">
    <location>
        <begin position="1"/>
        <end position="87"/>
    </location>
</feature>
<evidence type="ECO:0000313" key="4">
    <source>
        <dbReference type="Proteomes" id="UP001151582"/>
    </source>
</evidence>
<feature type="compositionally biased region" description="Basic residues" evidence="1">
    <location>
        <begin position="598"/>
        <end position="607"/>
    </location>
</feature>
<feature type="region of interest" description="Disordered" evidence="1">
    <location>
        <begin position="587"/>
        <end position="613"/>
    </location>
</feature>
<dbReference type="InterPro" id="IPR039767">
    <property type="entry name" value="RALBP1"/>
</dbReference>
<dbReference type="PROSITE" id="PS50238">
    <property type="entry name" value="RHOGAP"/>
    <property type="match status" value="1"/>
</dbReference>
<accession>A0A9W8ECK0</accession>
<feature type="compositionally biased region" description="Polar residues" evidence="1">
    <location>
        <begin position="176"/>
        <end position="199"/>
    </location>
</feature>
<feature type="region of interest" description="Disordered" evidence="1">
    <location>
        <begin position="644"/>
        <end position="707"/>
    </location>
</feature>
<dbReference type="InterPro" id="IPR008936">
    <property type="entry name" value="Rho_GTPase_activation_prot"/>
</dbReference>
<dbReference type="PANTHER" id="PTHR12783">
    <property type="entry name" value="RALA BINDING PROTEIN 1 RALBP1"/>
    <property type="match status" value="1"/>
</dbReference>